<gene>
    <name evidence="1" type="ORF">AA309_07365</name>
</gene>
<comment type="caution">
    <text evidence="1">The sequence shown here is derived from an EMBL/GenBank/DDBJ whole genome shotgun (WGS) entry which is preliminary data.</text>
</comment>
<dbReference type="Proteomes" id="UP000035489">
    <property type="component" value="Unassembled WGS sequence"/>
</dbReference>
<organism evidence="1 2">
    <name type="scientific">Microvirga vignae</name>
    <dbReference type="NCBI Taxonomy" id="1225564"/>
    <lineage>
        <taxon>Bacteria</taxon>
        <taxon>Pseudomonadati</taxon>
        <taxon>Pseudomonadota</taxon>
        <taxon>Alphaproteobacteria</taxon>
        <taxon>Hyphomicrobiales</taxon>
        <taxon>Methylobacteriaceae</taxon>
        <taxon>Microvirga</taxon>
    </lineage>
</organism>
<dbReference type="PATRIC" id="fig|1225564.3.peg.1997"/>
<reference evidence="1 2" key="1">
    <citation type="submission" date="2015-05" db="EMBL/GenBank/DDBJ databases">
        <title>Draft genome sequence of Microvirga vignae strain BR3299, a novel nitrogen fixing bacteria isolated from Brazil semi-aired region.</title>
        <authorList>
            <person name="Zilli J.E."/>
            <person name="Passos S.R."/>
            <person name="Leite J."/>
            <person name="Baldani J.I."/>
            <person name="Xavier G.R."/>
            <person name="Rumjaneck N.G."/>
            <person name="Simoes-Araujo J.L."/>
        </authorList>
    </citation>
    <scope>NUCLEOTIDE SEQUENCE [LARGE SCALE GENOMIC DNA]</scope>
    <source>
        <strain evidence="1 2">BR3299</strain>
    </source>
</reference>
<protein>
    <submittedName>
        <fullName evidence="1">Uncharacterized protein</fullName>
    </submittedName>
</protein>
<sequence length="159" mass="18420">MEELKQLIADTWRDEELSSSACWGVEAYSRLWPFVFFVNDWDVWNENRKDLKPSVYNWLNKQDTAWDFYHLLGGWGLVGLKDRQTAEHFKLRWSGTLKAVPSPEETWNPHPLNSSFACDPGEEVAKPVRLQKRVVRSFSPLGRAQGTNISVQTRAPREA</sequence>
<evidence type="ECO:0000313" key="2">
    <source>
        <dbReference type="Proteomes" id="UP000035489"/>
    </source>
</evidence>
<dbReference type="EMBL" id="LCYG01000018">
    <property type="protein sequence ID" value="KLK93666.1"/>
    <property type="molecule type" value="Genomic_DNA"/>
</dbReference>
<evidence type="ECO:0000313" key="1">
    <source>
        <dbReference type="EMBL" id="KLK93666.1"/>
    </source>
</evidence>
<dbReference type="AlphaFoldDB" id="A0A0H1RFM6"/>
<proteinExistence type="predicted"/>
<keyword evidence="2" id="KW-1185">Reference proteome</keyword>
<name>A0A0H1RFM6_9HYPH</name>
<accession>A0A0H1RFM6</accession>